<evidence type="ECO:0000256" key="14">
    <source>
        <dbReference type="ARBA" id="ARBA00068150"/>
    </source>
</evidence>
<feature type="domain" description="Response regulatory" evidence="18">
    <location>
        <begin position="955"/>
        <end position="1076"/>
    </location>
</feature>
<dbReference type="Proteomes" id="UP000722750">
    <property type="component" value="Unassembled WGS sequence"/>
</dbReference>
<evidence type="ECO:0000256" key="2">
    <source>
        <dbReference type="ARBA" id="ARBA00004651"/>
    </source>
</evidence>
<dbReference type="AlphaFoldDB" id="A0A941VZH5"/>
<dbReference type="InterPro" id="IPR036890">
    <property type="entry name" value="HATPase_C_sf"/>
</dbReference>
<evidence type="ECO:0000256" key="1">
    <source>
        <dbReference type="ARBA" id="ARBA00000085"/>
    </source>
</evidence>
<dbReference type="SUPFAM" id="SSF47384">
    <property type="entry name" value="Homodimeric domain of signal transducing histidine kinase"/>
    <property type="match status" value="1"/>
</dbReference>
<dbReference type="EMBL" id="JAANXD010000023">
    <property type="protein sequence ID" value="MBS1257389.1"/>
    <property type="molecule type" value="Genomic_DNA"/>
</dbReference>
<dbReference type="Pfam" id="PF00072">
    <property type="entry name" value="Response_reg"/>
    <property type="match status" value="2"/>
</dbReference>
<keyword evidence="5 15" id="KW-0597">Phosphoprotein</keyword>
<dbReference type="CDD" id="cd17546">
    <property type="entry name" value="REC_hyHK_CKI1_RcsC-like"/>
    <property type="match status" value="1"/>
</dbReference>
<evidence type="ECO:0000256" key="16">
    <source>
        <dbReference type="SAM" id="Phobius"/>
    </source>
</evidence>
<dbReference type="InterPro" id="IPR004358">
    <property type="entry name" value="Sig_transdc_His_kin-like_C"/>
</dbReference>
<keyword evidence="7 16" id="KW-0812">Transmembrane</keyword>
<dbReference type="Gene3D" id="3.40.50.2300">
    <property type="match status" value="2"/>
</dbReference>
<dbReference type="SMART" id="SM00387">
    <property type="entry name" value="HATPase_c"/>
    <property type="match status" value="1"/>
</dbReference>
<dbReference type="PROSITE" id="PS50110">
    <property type="entry name" value="RESPONSE_REGULATORY"/>
    <property type="match status" value="2"/>
</dbReference>
<dbReference type="SMART" id="SM00448">
    <property type="entry name" value="REC"/>
    <property type="match status" value="2"/>
</dbReference>
<sequence>MRIKSKILLWFLVPSVLIATITAGICYLLTRKIIEQDIFGQLEIAADQLQEHVGVLINGKSRSTFNISTDGLIRKYTEEITMKDERIAYHTSALNTHLILNKKSLSSNIFSVFVVDFNGKIIASTDEKRIGEDVSGKEYFLEAVSHIGYNTEPYYDIHSKEMMIDFSTVLLSKVEREPIGIIVSQVKLLQKEDKGLNSASIPQDNKPGYYQLIAVNKARILDFGSDGFVRGSTIEITRRDKRVLHYTGLLNKHLEKSKKPLDPDILVEFIVDLDGNVISSTDIGQIGENISNEEYFLESIKRGSSVSSLCYSPEYGINTFEVARLLLGLDTTKEQNPIGIIVNRYNGDIIGKITRSGIAGESGMVKQLKGMEETGEVYIVNRDKLMITESRFIKDAVLKQVVDTEGVNTAFDNGNGMVGIYNDYRGVPTLGVSRYIEGMDWVVLAEKDVSEAFAPIVHLRNMFIVIGVIGVIMITGVSFFLAGWISSPVRKLIKATKRMADGDLETPIKIGKGNDEIRELSVSLNRMMRNITKSNMENKQLFLQVKRGKDYSENLLETARDAIISIDTDGMVNVWNHMAEKTFGYSKSEIIGRPIITIIPERYKTLHLEGIKRFIKTGVANVIGKSIGVSGITKEGVEIPIEVSLSFQKSEEGQISFTAIIRDVTEKLKWEEGLITTNKKLESEITERKLIAMELKAAKKIAIGANKAKSEFLANMSHEIRTPMNGVMAMTEILLDSELSPEQHGYVETVHKSANSLLSIINGILDFSKIEAGKLDLEKIDFDLRITVESIVDIFAVKADEKGLDFSCFINPEIPYLLRGDPGRMRQVLINFVNNAMKFTKDGEVVVNVSLVKETDSHATLRFAVRDTGIGIPADRVSRLFQSFSQVDTSTTRKYGGTGLGLAISKQITELMGGQIGVESEEGKGSTFWFLVMLERQPSGRQQVPIELGDIENLHVLVVDDNGTNRYILRKYLESWHCRVEETDSAGGAMKKLRDAADGDDPFKVALLDYCMPDVDGDLLGKKIKSDSQLKNLAMVMLSSVGERGDAKRLKKLGFAAFLTKPIKQSQLFDCLRIVTKKDANIEKDSSGQIVTRYSISEEHKRRVHILLAEDNAVNQKVALRILDKKLGCRADVVNNGKEAVESLKRLDYDLVLMDCQMPEIDGYEATRTIRDVTSTVRNHRIPIVAMTANAMKGDREKCIEAGMDDYVTKPINAQKLADAIERNINNRDTSHL</sequence>
<evidence type="ECO:0000313" key="22">
    <source>
        <dbReference type="Proteomes" id="UP000722750"/>
    </source>
</evidence>
<keyword evidence="8" id="KW-0547">Nucleotide-binding</keyword>
<evidence type="ECO:0000256" key="12">
    <source>
        <dbReference type="ARBA" id="ARBA00023012"/>
    </source>
</evidence>
<dbReference type="GO" id="GO:0006355">
    <property type="term" value="P:regulation of DNA-templated transcription"/>
    <property type="evidence" value="ECO:0007669"/>
    <property type="project" value="InterPro"/>
</dbReference>
<dbReference type="PANTHER" id="PTHR45339">
    <property type="entry name" value="HYBRID SIGNAL TRANSDUCTION HISTIDINE KINASE J"/>
    <property type="match status" value="1"/>
</dbReference>
<dbReference type="InterPro" id="IPR011006">
    <property type="entry name" value="CheY-like_superfamily"/>
</dbReference>
<feature type="modified residue" description="4-aspartylphosphate" evidence="15">
    <location>
        <position position="1155"/>
    </location>
</feature>
<evidence type="ECO:0000256" key="9">
    <source>
        <dbReference type="ARBA" id="ARBA00022777"/>
    </source>
</evidence>
<dbReference type="GO" id="GO:0005524">
    <property type="term" value="F:ATP binding"/>
    <property type="evidence" value="ECO:0007669"/>
    <property type="project" value="UniProtKB-KW"/>
</dbReference>
<dbReference type="CDD" id="cd00082">
    <property type="entry name" value="HisKA"/>
    <property type="match status" value="1"/>
</dbReference>
<dbReference type="SUPFAM" id="SSF52172">
    <property type="entry name" value="CheY-like"/>
    <property type="match status" value="2"/>
</dbReference>
<dbReference type="GO" id="GO:0000155">
    <property type="term" value="F:phosphorelay sensor kinase activity"/>
    <property type="evidence" value="ECO:0007669"/>
    <property type="project" value="InterPro"/>
</dbReference>
<feature type="transmembrane region" description="Helical" evidence="16">
    <location>
        <begin position="462"/>
        <end position="485"/>
    </location>
</feature>
<keyword evidence="6" id="KW-0808">Transferase</keyword>
<evidence type="ECO:0000256" key="4">
    <source>
        <dbReference type="ARBA" id="ARBA00022475"/>
    </source>
</evidence>
<dbReference type="InterPro" id="IPR003661">
    <property type="entry name" value="HisK_dim/P_dom"/>
</dbReference>
<evidence type="ECO:0000256" key="11">
    <source>
        <dbReference type="ARBA" id="ARBA00022989"/>
    </source>
</evidence>
<comment type="subcellular location">
    <subcellularLocation>
        <location evidence="2">Cell membrane</location>
        <topology evidence="2">Multi-pass membrane protein</topology>
    </subcellularLocation>
</comment>
<accession>A0A941VZH5</accession>
<dbReference type="Gene3D" id="1.10.287.130">
    <property type="match status" value="1"/>
</dbReference>
<feature type="domain" description="HAMP" evidence="20">
    <location>
        <begin position="483"/>
        <end position="536"/>
    </location>
</feature>
<dbReference type="CDD" id="cd06225">
    <property type="entry name" value="HAMP"/>
    <property type="match status" value="1"/>
</dbReference>
<feature type="modified residue" description="4-aspartylphosphate" evidence="15">
    <location>
        <position position="1009"/>
    </location>
</feature>
<evidence type="ECO:0000256" key="3">
    <source>
        <dbReference type="ARBA" id="ARBA00012438"/>
    </source>
</evidence>
<evidence type="ECO:0000256" key="7">
    <source>
        <dbReference type="ARBA" id="ARBA00022692"/>
    </source>
</evidence>
<evidence type="ECO:0000259" key="19">
    <source>
        <dbReference type="PROSITE" id="PS50112"/>
    </source>
</evidence>
<dbReference type="SMART" id="SM00304">
    <property type="entry name" value="HAMP"/>
    <property type="match status" value="1"/>
</dbReference>
<dbReference type="Pfam" id="PF00989">
    <property type="entry name" value="PAS"/>
    <property type="match status" value="1"/>
</dbReference>
<reference evidence="21" key="1">
    <citation type="journal article" date="2021" name="ISME J.">
        <title>Fine-scale metabolic discontinuity in a stratified prokaryote microbiome of a Red Sea deep halocline.</title>
        <authorList>
            <person name="Michoud G."/>
            <person name="Ngugi D.K."/>
            <person name="Barozzi A."/>
            <person name="Merlino G."/>
            <person name="Calleja M.L."/>
            <person name="Delgado-Huertas A."/>
            <person name="Moran X.A.G."/>
            <person name="Daffonchio D."/>
        </authorList>
    </citation>
    <scope>NUCLEOTIDE SEQUENCE</scope>
    <source>
        <strain evidence="21">SuakinDeep_MAG55_1</strain>
    </source>
</reference>
<dbReference type="Pfam" id="PF00672">
    <property type="entry name" value="HAMP"/>
    <property type="match status" value="1"/>
</dbReference>
<dbReference type="CDD" id="cd16922">
    <property type="entry name" value="HATPase_EvgS-ArcB-TorS-like"/>
    <property type="match status" value="1"/>
</dbReference>
<comment type="catalytic activity">
    <reaction evidence="1">
        <text>ATP + protein L-histidine = ADP + protein N-phospho-L-histidine.</text>
        <dbReference type="EC" id="2.7.13.3"/>
    </reaction>
</comment>
<organism evidence="21 22">
    <name type="scientific">Candidatus Scalindua arabica</name>
    <dbReference type="NCBI Taxonomy" id="1127984"/>
    <lineage>
        <taxon>Bacteria</taxon>
        <taxon>Pseudomonadati</taxon>
        <taxon>Planctomycetota</taxon>
        <taxon>Candidatus Brocadiia</taxon>
        <taxon>Candidatus Brocadiales</taxon>
        <taxon>Candidatus Scalinduaceae</taxon>
        <taxon>Candidatus Scalindua</taxon>
    </lineage>
</organism>
<comment type="caution">
    <text evidence="21">The sequence shown here is derived from an EMBL/GenBank/DDBJ whole genome shotgun (WGS) entry which is preliminary data.</text>
</comment>
<dbReference type="SMART" id="SM00091">
    <property type="entry name" value="PAS"/>
    <property type="match status" value="1"/>
</dbReference>
<feature type="domain" description="Response regulatory" evidence="18">
    <location>
        <begin position="1105"/>
        <end position="1225"/>
    </location>
</feature>
<dbReference type="Pfam" id="PF00512">
    <property type="entry name" value="HisKA"/>
    <property type="match status" value="1"/>
</dbReference>
<evidence type="ECO:0000256" key="10">
    <source>
        <dbReference type="ARBA" id="ARBA00022840"/>
    </source>
</evidence>
<dbReference type="Gene3D" id="3.30.565.10">
    <property type="entry name" value="Histidine kinase-like ATPase, C-terminal domain"/>
    <property type="match status" value="1"/>
</dbReference>
<dbReference type="SUPFAM" id="SSF55874">
    <property type="entry name" value="ATPase domain of HSP90 chaperone/DNA topoisomerase II/histidine kinase"/>
    <property type="match status" value="1"/>
</dbReference>
<dbReference type="EC" id="2.7.13.3" evidence="3"/>
<evidence type="ECO:0000313" key="21">
    <source>
        <dbReference type="EMBL" id="MBS1257389.1"/>
    </source>
</evidence>
<feature type="domain" description="PAS" evidence="19">
    <location>
        <begin position="548"/>
        <end position="618"/>
    </location>
</feature>
<evidence type="ECO:0000259" key="18">
    <source>
        <dbReference type="PROSITE" id="PS50110"/>
    </source>
</evidence>
<dbReference type="InterPro" id="IPR000014">
    <property type="entry name" value="PAS"/>
</dbReference>
<name>A0A941VZH5_9BACT</name>
<protein>
    <recommendedName>
        <fullName evidence="14">Sensory/regulatory protein RpfC</fullName>
        <ecNumber evidence="3">2.7.13.3</ecNumber>
    </recommendedName>
</protein>
<dbReference type="InterPro" id="IPR036097">
    <property type="entry name" value="HisK_dim/P_sf"/>
</dbReference>
<evidence type="ECO:0000259" key="20">
    <source>
        <dbReference type="PROSITE" id="PS50885"/>
    </source>
</evidence>
<gene>
    <name evidence="21" type="ORF">MAG551_00431</name>
</gene>
<keyword evidence="12" id="KW-0902">Two-component regulatory system</keyword>
<evidence type="ECO:0000259" key="17">
    <source>
        <dbReference type="PROSITE" id="PS50109"/>
    </source>
</evidence>
<dbReference type="InterPro" id="IPR029151">
    <property type="entry name" value="Sensor-like_sf"/>
</dbReference>
<dbReference type="InterPro" id="IPR005467">
    <property type="entry name" value="His_kinase_dom"/>
</dbReference>
<dbReference type="CDD" id="cd00156">
    <property type="entry name" value="REC"/>
    <property type="match status" value="1"/>
</dbReference>
<dbReference type="Gene3D" id="6.10.340.10">
    <property type="match status" value="1"/>
</dbReference>
<feature type="domain" description="Histidine kinase" evidence="17">
    <location>
        <begin position="715"/>
        <end position="936"/>
    </location>
</feature>
<keyword evidence="4" id="KW-1003">Cell membrane</keyword>
<dbReference type="SMART" id="SM00388">
    <property type="entry name" value="HisKA"/>
    <property type="match status" value="1"/>
</dbReference>
<dbReference type="CDD" id="cd00130">
    <property type="entry name" value="PAS"/>
    <property type="match status" value="1"/>
</dbReference>
<evidence type="ECO:0000256" key="13">
    <source>
        <dbReference type="ARBA" id="ARBA00064003"/>
    </source>
</evidence>
<evidence type="ECO:0000256" key="15">
    <source>
        <dbReference type="PROSITE-ProRule" id="PRU00169"/>
    </source>
</evidence>
<dbReference type="FunFam" id="1.10.287.130:FF:000002">
    <property type="entry name" value="Two-component osmosensing histidine kinase"/>
    <property type="match status" value="1"/>
</dbReference>
<dbReference type="InterPro" id="IPR001789">
    <property type="entry name" value="Sig_transdc_resp-reg_receiver"/>
</dbReference>
<dbReference type="PANTHER" id="PTHR45339:SF1">
    <property type="entry name" value="HYBRID SIGNAL TRANSDUCTION HISTIDINE KINASE J"/>
    <property type="match status" value="1"/>
</dbReference>
<evidence type="ECO:0000256" key="8">
    <source>
        <dbReference type="ARBA" id="ARBA00022741"/>
    </source>
</evidence>
<keyword evidence="10" id="KW-0067">ATP-binding</keyword>
<dbReference type="InterPro" id="IPR035965">
    <property type="entry name" value="PAS-like_dom_sf"/>
</dbReference>
<dbReference type="GO" id="GO:0005886">
    <property type="term" value="C:plasma membrane"/>
    <property type="evidence" value="ECO:0007669"/>
    <property type="project" value="UniProtKB-SubCell"/>
</dbReference>
<evidence type="ECO:0000256" key="6">
    <source>
        <dbReference type="ARBA" id="ARBA00022679"/>
    </source>
</evidence>
<dbReference type="FunFam" id="3.30.565.10:FF:000010">
    <property type="entry name" value="Sensor histidine kinase RcsC"/>
    <property type="match status" value="1"/>
</dbReference>
<dbReference type="PRINTS" id="PR00344">
    <property type="entry name" value="BCTRLSENSOR"/>
</dbReference>
<dbReference type="PROSITE" id="PS50885">
    <property type="entry name" value="HAMP"/>
    <property type="match status" value="1"/>
</dbReference>
<dbReference type="SUPFAM" id="SSF55785">
    <property type="entry name" value="PYP-like sensor domain (PAS domain)"/>
    <property type="match status" value="1"/>
</dbReference>
<dbReference type="PROSITE" id="PS50109">
    <property type="entry name" value="HIS_KIN"/>
    <property type="match status" value="1"/>
</dbReference>
<dbReference type="NCBIfam" id="TIGR00229">
    <property type="entry name" value="sensory_box"/>
    <property type="match status" value="1"/>
</dbReference>
<dbReference type="InterPro" id="IPR003594">
    <property type="entry name" value="HATPase_dom"/>
</dbReference>
<comment type="subunit">
    <text evidence="13">At low DSF concentrations, interacts with RpfF.</text>
</comment>
<dbReference type="Pfam" id="PF02518">
    <property type="entry name" value="HATPase_c"/>
    <property type="match status" value="1"/>
</dbReference>
<keyword evidence="11 16" id="KW-1133">Transmembrane helix</keyword>
<keyword evidence="9 21" id="KW-0418">Kinase</keyword>
<proteinExistence type="predicted"/>
<dbReference type="Gene3D" id="3.30.450.20">
    <property type="entry name" value="PAS domain"/>
    <property type="match status" value="3"/>
</dbReference>
<keyword evidence="16" id="KW-0472">Membrane</keyword>
<dbReference type="SUPFAM" id="SSF158472">
    <property type="entry name" value="HAMP domain-like"/>
    <property type="match status" value="1"/>
</dbReference>
<evidence type="ECO:0000256" key="5">
    <source>
        <dbReference type="ARBA" id="ARBA00022553"/>
    </source>
</evidence>
<dbReference type="InterPro" id="IPR003660">
    <property type="entry name" value="HAMP_dom"/>
</dbReference>
<dbReference type="PROSITE" id="PS50112">
    <property type="entry name" value="PAS"/>
    <property type="match status" value="1"/>
</dbReference>
<dbReference type="InterPro" id="IPR013767">
    <property type="entry name" value="PAS_fold"/>
</dbReference>
<dbReference type="SUPFAM" id="SSF103190">
    <property type="entry name" value="Sensory domain-like"/>
    <property type="match status" value="1"/>
</dbReference>